<dbReference type="RefSeq" id="WP_233717701.1">
    <property type="nucleotide sequence ID" value="NZ_JAJUWU010000003.1"/>
</dbReference>
<name>A0A9X1T334_9HYPH</name>
<evidence type="ECO:0000259" key="1">
    <source>
        <dbReference type="Pfam" id="PF06742"/>
    </source>
</evidence>
<dbReference type="Pfam" id="PF06742">
    <property type="entry name" value="DUF1214"/>
    <property type="match status" value="1"/>
</dbReference>
<dbReference type="Proteomes" id="UP001139035">
    <property type="component" value="Unassembled WGS sequence"/>
</dbReference>
<dbReference type="PIRSF" id="PIRSF009471">
    <property type="entry name" value="UCP009471"/>
    <property type="match status" value="1"/>
</dbReference>
<accession>A0A9X1T334</accession>
<dbReference type="InterPro" id="IPR012038">
    <property type="entry name" value="UCP009471"/>
</dbReference>
<dbReference type="InterPro" id="IPR010621">
    <property type="entry name" value="DUF1214"/>
</dbReference>
<dbReference type="EMBL" id="JAJUWU010000003">
    <property type="protein sequence ID" value="MCE7027011.1"/>
    <property type="molecule type" value="Genomic_DNA"/>
</dbReference>
<evidence type="ECO:0000313" key="3">
    <source>
        <dbReference type="Proteomes" id="UP001139035"/>
    </source>
</evidence>
<feature type="domain" description="DUF1214" evidence="1">
    <location>
        <begin position="72"/>
        <end position="171"/>
    </location>
</feature>
<dbReference type="AlphaFoldDB" id="A0A9X1T334"/>
<gene>
    <name evidence="2" type="ORF">LZD57_03320</name>
</gene>
<proteinExistence type="predicted"/>
<evidence type="ECO:0000313" key="2">
    <source>
        <dbReference type="EMBL" id="MCE7027011.1"/>
    </source>
</evidence>
<organism evidence="2 3">
    <name type="scientific">Jiella avicenniae</name>
    <dbReference type="NCBI Taxonomy" id="2907202"/>
    <lineage>
        <taxon>Bacteria</taxon>
        <taxon>Pseudomonadati</taxon>
        <taxon>Pseudomonadota</taxon>
        <taxon>Alphaproteobacteria</taxon>
        <taxon>Hyphomicrobiales</taxon>
        <taxon>Aurantimonadaceae</taxon>
        <taxon>Jiella</taxon>
    </lineage>
</organism>
<dbReference type="SUPFAM" id="SSF160935">
    <property type="entry name" value="VPA0735-like"/>
    <property type="match status" value="1"/>
</dbReference>
<sequence>MRFTVLVMVAIGIALYLGGWSASWAVRQSSEIGTVVVGHWQANPFSGAPDADPYSKARLAMVGNLTLGIGEGIQFRSMRDEGGRPLRRECTYVMAGSTPPSRVFTLAAYLPEGRLIRPSAGRPGWLTSNNLMRNDDNSFEIAVGPSARSGNWLATSGAGEMTLVLSLYDTPASAASGASSLSLPTIRRESCSNG</sequence>
<protein>
    <submittedName>
        <fullName evidence="2">DUF1214 domain-containing protein</fullName>
    </submittedName>
</protein>
<keyword evidence="3" id="KW-1185">Reference proteome</keyword>
<dbReference type="Gene3D" id="2.60.120.600">
    <property type="entry name" value="Domain of unknown function DUF1214, C-terminal domain"/>
    <property type="match status" value="1"/>
</dbReference>
<reference evidence="2" key="1">
    <citation type="submission" date="2022-01" db="EMBL/GenBank/DDBJ databases">
        <title>Jiella avicenniae sp. nov., a novel endophytic bacterium isolated from bark of Avicennia marina.</title>
        <authorList>
            <person name="Tuo L."/>
        </authorList>
    </citation>
    <scope>NUCLEOTIDE SEQUENCE</scope>
    <source>
        <strain evidence="2">CBK1P-4</strain>
    </source>
</reference>
<comment type="caution">
    <text evidence="2">The sequence shown here is derived from an EMBL/GenBank/DDBJ whole genome shotgun (WGS) entry which is preliminary data.</text>
</comment>
<dbReference type="InterPro" id="IPR037049">
    <property type="entry name" value="DUF1214_C_sf"/>
</dbReference>